<feature type="active site" description="Proton donor/acceptor" evidence="6">
    <location>
        <position position="256"/>
    </location>
</feature>
<dbReference type="PANTHER" id="PTHR21666">
    <property type="entry name" value="PEPTIDASE-RELATED"/>
    <property type="match status" value="1"/>
</dbReference>
<dbReference type="SUPFAM" id="SSF51261">
    <property type="entry name" value="Duplicated hybrid motif"/>
    <property type="match status" value="1"/>
</dbReference>
<feature type="binding site" evidence="7">
    <location>
        <position position="178"/>
    </location>
    <ligand>
        <name>Zn(2+)</name>
        <dbReference type="ChEBI" id="CHEBI:29105"/>
    </ligand>
</feature>
<dbReference type="AlphaFoldDB" id="A0A9X2EEE9"/>
<feature type="binding site" evidence="7">
    <location>
        <position position="258"/>
    </location>
    <ligand>
        <name>Zn(2+)</name>
        <dbReference type="ChEBI" id="CHEBI:29105"/>
    </ligand>
</feature>
<gene>
    <name evidence="10" type="ORF">NDR86_36220</name>
</gene>
<dbReference type="InterPro" id="IPR050570">
    <property type="entry name" value="Cell_wall_metabolism_enzyme"/>
</dbReference>
<dbReference type="GO" id="GO:0046872">
    <property type="term" value="F:metal ion binding"/>
    <property type="evidence" value="ECO:0007669"/>
    <property type="project" value="UniProtKB-KW"/>
</dbReference>
<dbReference type="CDD" id="cd12797">
    <property type="entry name" value="M23_peptidase"/>
    <property type="match status" value="1"/>
</dbReference>
<feature type="binding site" evidence="7">
    <location>
        <position position="165"/>
    </location>
    <ligand>
        <name>Zn(2+)</name>
        <dbReference type="ChEBI" id="CHEBI:29105"/>
    </ligand>
</feature>
<keyword evidence="1" id="KW-0645">Protease</keyword>
<evidence type="ECO:0000256" key="5">
    <source>
        <dbReference type="ARBA" id="ARBA00023049"/>
    </source>
</evidence>
<feature type="compositionally biased region" description="Gly residues" evidence="8">
    <location>
        <begin position="412"/>
        <end position="424"/>
    </location>
</feature>
<organism evidence="10 11">
    <name type="scientific">Nocardia pulmonis</name>
    <dbReference type="NCBI Taxonomy" id="2951408"/>
    <lineage>
        <taxon>Bacteria</taxon>
        <taxon>Bacillati</taxon>
        <taxon>Actinomycetota</taxon>
        <taxon>Actinomycetes</taxon>
        <taxon>Mycobacteriales</taxon>
        <taxon>Nocardiaceae</taxon>
        <taxon>Nocardia</taxon>
    </lineage>
</organism>
<dbReference type="PRINTS" id="PR00933">
    <property type="entry name" value="BLYTICPTASE"/>
</dbReference>
<keyword evidence="4 7" id="KW-0862">Zinc</keyword>
<accession>A0A9X2EEE9</accession>
<evidence type="ECO:0000256" key="6">
    <source>
        <dbReference type="PIRSR" id="PIRSR600841-1"/>
    </source>
</evidence>
<keyword evidence="11" id="KW-1185">Reference proteome</keyword>
<evidence type="ECO:0000256" key="2">
    <source>
        <dbReference type="ARBA" id="ARBA00022723"/>
    </source>
</evidence>
<sequence>MKVDTIRSVRYRHLLGIVLTLGFAMVLALSVATGPGYAAPPGLDEAVTGALLQKKQADPARTPAPVIDHMRAEGDWAFGAATIPVSAADEAPTSSFYIAVRSGQQWQVGLEGSDEFRSLIQRAPESVVSAGEKATFTAPQARAINTGLSLPWRQGDSWYMGGGPHGNSGNSRPFNSIDFNGGDGRVLAAGAGRVYKTCVRGDSAEVKVVHNNGYTTTYYHMTNLITAPNGTEIAEGTYLGRIGTRLPCGGSASGPHVHLALWNTNGGAVAVNGKTLGGWTFYEGASAYRGYAERNGVRVNVGGRLTNYGSDTAPAKGTVRPHPDPNGTVNLYSGPGLKFSITGTARNGDVVRITCTARGDVVAGKWGNTDLWNKLDSGKWISDGFVDTGSNDPVAPTCADPRTATSVPSGGDSAGSGARSGTGG</sequence>
<dbReference type="GO" id="GO:0004222">
    <property type="term" value="F:metalloendopeptidase activity"/>
    <property type="evidence" value="ECO:0007669"/>
    <property type="project" value="InterPro"/>
</dbReference>
<evidence type="ECO:0000256" key="7">
    <source>
        <dbReference type="PIRSR" id="PIRSR600841-2"/>
    </source>
</evidence>
<dbReference type="InterPro" id="IPR000841">
    <property type="entry name" value="Pept_M23A_Blytic"/>
</dbReference>
<dbReference type="Proteomes" id="UP001139157">
    <property type="component" value="Unassembled WGS sequence"/>
</dbReference>
<evidence type="ECO:0000313" key="10">
    <source>
        <dbReference type="EMBL" id="MCM6778939.1"/>
    </source>
</evidence>
<keyword evidence="3" id="KW-0378">Hydrolase</keyword>
<comment type="caution">
    <text evidence="10">The sequence shown here is derived from an EMBL/GenBank/DDBJ whole genome shotgun (WGS) entry which is preliminary data.</text>
</comment>
<dbReference type="RefSeq" id="WP_251918689.1">
    <property type="nucleotide sequence ID" value="NZ_JAMRXG010000030.1"/>
</dbReference>
<feature type="active site" description="Proton donor/acceptor" evidence="6">
    <location>
        <position position="220"/>
    </location>
</feature>
<evidence type="ECO:0000256" key="4">
    <source>
        <dbReference type="ARBA" id="ARBA00022833"/>
    </source>
</evidence>
<name>A0A9X2EEE9_9NOCA</name>
<dbReference type="GO" id="GO:0006508">
    <property type="term" value="P:proteolysis"/>
    <property type="evidence" value="ECO:0007669"/>
    <property type="project" value="UniProtKB-KW"/>
</dbReference>
<dbReference type="EMBL" id="JAMRXG010000030">
    <property type="protein sequence ID" value="MCM6778939.1"/>
    <property type="molecule type" value="Genomic_DNA"/>
</dbReference>
<dbReference type="PANTHER" id="PTHR21666:SF288">
    <property type="entry name" value="CELL DIVISION PROTEIN YTFB"/>
    <property type="match status" value="1"/>
</dbReference>
<evidence type="ECO:0000256" key="3">
    <source>
        <dbReference type="ARBA" id="ARBA00022801"/>
    </source>
</evidence>
<evidence type="ECO:0000313" key="11">
    <source>
        <dbReference type="Proteomes" id="UP001139157"/>
    </source>
</evidence>
<feature type="domain" description="M23ase beta-sheet core" evidence="9">
    <location>
        <begin position="175"/>
        <end position="266"/>
    </location>
</feature>
<feature type="region of interest" description="Disordered" evidence="8">
    <location>
        <begin position="392"/>
        <end position="424"/>
    </location>
</feature>
<evidence type="ECO:0000259" key="9">
    <source>
        <dbReference type="Pfam" id="PF01551"/>
    </source>
</evidence>
<keyword evidence="2 7" id="KW-0479">Metal-binding</keyword>
<dbReference type="Gene3D" id="2.70.70.10">
    <property type="entry name" value="Glucose Permease (Domain IIA)"/>
    <property type="match status" value="1"/>
</dbReference>
<reference evidence="10" key="1">
    <citation type="submission" date="2022-06" db="EMBL/GenBank/DDBJ databases">
        <title>Novel species in genus nocardia.</title>
        <authorList>
            <person name="Li F."/>
        </authorList>
    </citation>
    <scope>NUCLEOTIDE SEQUENCE</scope>
    <source>
        <strain evidence="10">CDC141</strain>
    </source>
</reference>
<evidence type="ECO:0000256" key="8">
    <source>
        <dbReference type="SAM" id="MobiDB-lite"/>
    </source>
</evidence>
<keyword evidence="5" id="KW-0482">Metalloprotease</keyword>
<protein>
    <submittedName>
        <fullName evidence="10">Peptidoglycan DD-metalloendopeptidase family protein</fullName>
    </submittedName>
</protein>
<evidence type="ECO:0000256" key="1">
    <source>
        <dbReference type="ARBA" id="ARBA00022670"/>
    </source>
</evidence>
<dbReference type="InterPro" id="IPR016047">
    <property type="entry name" value="M23ase_b-sheet_dom"/>
</dbReference>
<dbReference type="InterPro" id="IPR011055">
    <property type="entry name" value="Dup_hybrid_motif"/>
</dbReference>
<dbReference type="Pfam" id="PF01551">
    <property type="entry name" value="Peptidase_M23"/>
    <property type="match status" value="1"/>
</dbReference>
<comment type="cofactor">
    <cofactor evidence="7">
        <name>Zn(2+)</name>
        <dbReference type="ChEBI" id="CHEBI:29105"/>
    </cofactor>
    <text evidence="7">Binds 1 zinc ion per subunit.</text>
</comment>
<proteinExistence type="predicted"/>